<organism evidence="2 3">
    <name type="scientific">Kineococcus gynurae</name>
    <dbReference type="NCBI Taxonomy" id="452979"/>
    <lineage>
        <taxon>Bacteria</taxon>
        <taxon>Bacillati</taxon>
        <taxon>Actinomycetota</taxon>
        <taxon>Actinomycetes</taxon>
        <taxon>Kineosporiales</taxon>
        <taxon>Kineosporiaceae</taxon>
        <taxon>Kineococcus</taxon>
    </lineage>
</organism>
<dbReference type="RefSeq" id="WP_380139451.1">
    <property type="nucleotide sequence ID" value="NZ_JBHLUI010000011.1"/>
</dbReference>
<sequence>MSTWVAVLLAAAIAFATKFLGHLVPAAWLAGERVTRCAALLPAALLAALVAVQTVSDGPQLVLDARVVGLGVAAVALALRAPFLLVLVLAAGATAVVRATTGWG</sequence>
<dbReference type="Pfam" id="PF05437">
    <property type="entry name" value="AzlD"/>
    <property type="match status" value="1"/>
</dbReference>
<dbReference type="EMBL" id="JBHMDM010000009">
    <property type="protein sequence ID" value="MFB9378713.1"/>
    <property type="molecule type" value="Genomic_DNA"/>
</dbReference>
<proteinExistence type="predicted"/>
<evidence type="ECO:0000256" key="1">
    <source>
        <dbReference type="SAM" id="Phobius"/>
    </source>
</evidence>
<protein>
    <submittedName>
        <fullName evidence="2">AzlD domain-containing protein</fullName>
    </submittedName>
</protein>
<dbReference type="Proteomes" id="UP001589748">
    <property type="component" value="Unassembled WGS sequence"/>
</dbReference>
<evidence type="ECO:0000313" key="2">
    <source>
        <dbReference type="EMBL" id="MFB9378713.1"/>
    </source>
</evidence>
<comment type="caution">
    <text evidence="2">The sequence shown here is derived from an EMBL/GenBank/DDBJ whole genome shotgun (WGS) entry which is preliminary data.</text>
</comment>
<feature type="transmembrane region" description="Helical" evidence="1">
    <location>
        <begin position="67"/>
        <end position="97"/>
    </location>
</feature>
<name>A0ABV5LXE2_9ACTN</name>
<accession>A0ABV5LXE2</accession>
<gene>
    <name evidence="2" type="ORF">ACFFVI_17260</name>
</gene>
<evidence type="ECO:0000313" key="3">
    <source>
        <dbReference type="Proteomes" id="UP001589748"/>
    </source>
</evidence>
<keyword evidence="1" id="KW-1133">Transmembrane helix</keyword>
<keyword evidence="1" id="KW-0812">Transmembrane</keyword>
<keyword evidence="3" id="KW-1185">Reference proteome</keyword>
<reference evidence="2 3" key="1">
    <citation type="submission" date="2024-09" db="EMBL/GenBank/DDBJ databases">
        <authorList>
            <person name="Sun Q."/>
            <person name="Mori K."/>
        </authorList>
    </citation>
    <scope>NUCLEOTIDE SEQUENCE [LARGE SCALE GENOMIC DNA]</scope>
    <source>
        <strain evidence="2 3">TISTR 1856</strain>
    </source>
</reference>
<dbReference type="InterPro" id="IPR008407">
    <property type="entry name" value="Brnchd-chn_aa_trnsp_AzlD"/>
</dbReference>
<keyword evidence="1" id="KW-0472">Membrane</keyword>
<feature type="transmembrane region" description="Helical" evidence="1">
    <location>
        <begin position="37"/>
        <end position="55"/>
    </location>
</feature>